<gene>
    <name evidence="1" type="ORF">CC928_21965</name>
</gene>
<protein>
    <submittedName>
        <fullName evidence="1">Uncharacterized protein</fullName>
    </submittedName>
</protein>
<dbReference type="AlphaFoldDB" id="A0A636P5I7"/>
<accession>A0A636P5I7</accession>
<dbReference type="Proteomes" id="UP000839562">
    <property type="component" value="Unassembled WGS sequence"/>
</dbReference>
<reference evidence="1" key="1">
    <citation type="submission" date="2018-07" db="EMBL/GenBank/DDBJ databases">
        <authorList>
            <person name="Ashton P.M."/>
            <person name="Dallman T."/>
            <person name="Nair S."/>
            <person name="De Pinna E."/>
            <person name="Peters T."/>
            <person name="Grant K."/>
        </authorList>
    </citation>
    <scope>NUCLEOTIDE SEQUENCE [LARGE SCALE GENOMIC DNA]</scope>
    <source>
        <strain evidence="1">343736</strain>
    </source>
</reference>
<sequence>MSDIVEIEEVLVIGGNADGQRATVAKSIDVLFSCGQEYKRKHLAVDSSYCSLFVPSNGSEPSVKEIISKLIQCYSPKEKGAVMSLDMAMPKKTLAISK</sequence>
<dbReference type="EMBL" id="AAMJVP010000036">
    <property type="protein sequence ID" value="EDI1036931.1"/>
    <property type="molecule type" value="Genomic_DNA"/>
</dbReference>
<evidence type="ECO:0000313" key="1">
    <source>
        <dbReference type="EMBL" id="EDI1036931.1"/>
    </source>
</evidence>
<name>A0A636P5I7_SALET</name>
<organism evidence="1">
    <name type="scientific">Salmonella enterica subsp. enterica serovar Guildford</name>
    <dbReference type="NCBI Taxonomy" id="2564497"/>
    <lineage>
        <taxon>Bacteria</taxon>
        <taxon>Pseudomonadati</taxon>
        <taxon>Pseudomonadota</taxon>
        <taxon>Gammaproteobacteria</taxon>
        <taxon>Enterobacterales</taxon>
        <taxon>Enterobacteriaceae</taxon>
        <taxon>Salmonella</taxon>
    </lineage>
</organism>
<comment type="caution">
    <text evidence="1">The sequence shown here is derived from an EMBL/GenBank/DDBJ whole genome shotgun (WGS) entry which is preliminary data.</text>
</comment>
<proteinExistence type="predicted"/>